<comment type="caution">
    <text evidence="1">The sequence shown here is derived from an EMBL/GenBank/DDBJ whole genome shotgun (WGS) entry which is preliminary data.</text>
</comment>
<protein>
    <submittedName>
        <fullName evidence="1">Deleted in malignant brain tumors 1 protein</fullName>
    </submittedName>
</protein>
<evidence type="ECO:0000313" key="2">
    <source>
        <dbReference type="Proteomes" id="UP000805704"/>
    </source>
</evidence>
<dbReference type="Proteomes" id="UP000805704">
    <property type="component" value="Chromosome 2"/>
</dbReference>
<gene>
    <name evidence="1" type="primary">DMBT1.14</name>
    <name evidence="1" type="ORF">GBF38_012900</name>
</gene>
<accession>A0ACB7EYR1</accession>
<evidence type="ECO:0000313" key="1">
    <source>
        <dbReference type="EMBL" id="KAG8007394.1"/>
    </source>
</evidence>
<organism evidence="1 2">
    <name type="scientific">Nibea albiflora</name>
    <name type="common">Yellow drum</name>
    <name type="synonym">Corvina albiflora</name>
    <dbReference type="NCBI Taxonomy" id="240163"/>
    <lineage>
        <taxon>Eukaryota</taxon>
        <taxon>Metazoa</taxon>
        <taxon>Chordata</taxon>
        <taxon>Craniata</taxon>
        <taxon>Vertebrata</taxon>
        <taxon>Euteleostomi</taxon>
        <taxon>Actinopterygii</taxon>
        <taxon>Neopterygii</taxon>
        <taxon>Teleostei</taxon>
        <taxon>Neoteleostei</taxon>
        <taxon>Acanthomorphata</taxon>
        <taxon>Eupercaria</taxon>
        <taxon>Sciaenidae</taxon>
        <taxon>Nibea</taxon>
    </lineage>
</organism>
<keyword evidence="2" id="KW-1185">Reference proteome</keyword>
<name>A0ACB7EYR1_NIBAL</name>
<dbReference type="EMBL" id="CM024790">
    <property type="protein sequence ID" value="KAG8007394.1"/>
    <property type="molecule type" value="Genomic_DNA"/>
</dbReference>
<proteinExistence type="predicted"/>
<reference evidence="1" key="1">
    <citation type="submission" date="2020-04" db="EMBL/GenBank/DDBJ databases">
        <title>A chromosome-scale assembly and high-density genetic map of the yellow drum (Nibea albiflora) genome.</title>
        <authorList>
            <person name="Xu D."/>
            <person name="Zhang W."/>
            <person name="Chen R."/>
            <person name="Tan P."/>
            <person name="Wang L."/>
            <person name="Song H."/>
            <person name="Tian L."/>
            <person name="Zhu Q."/>
            <person name="Wang B."/>
        </authorList>
    </citation>
    <scope>NUCLEOTIDE SEQUENCE</scope>
    <source>
        <strain evidence="1">ZJHYS-2018</strain>
    </source>
</reference>
<sequence>MQPTPSPTTPSTLVRLVNSDNPCSGRVEIFLNGQWQTVCDKGWGMNDARVVCQQLGCGRSVSIPKKAHFGQGSGPISEYQLQCSGQESSITDCKKKELGSDKCGHEDDAGVICEEIGTTVTTPATTVTTPATTVTTPATTVTTPATTPSPTTPSTLVRLVNSDNPCSGRVEIFLNGQWQTVCDKGWGMNDARVVCQQLGCGRSVSIPKKAHFGQGSGPISEYQLQCSGQESSITDCKKKELGSDKCGHEDDAGVICEEIGTTVTTPATTVTTPATTVTTPATTVTTPATTPSPTTPSTLVRLVNSDNPCSGRVEIFLNGQWQTVCDKGWGMNDARVVCQQLGCGRSVSIPKKAHFGQGSGPISEYQLQCSGQESSITDCKKKELGSDKCGHEDDAGVICEVGLWQERVNTKKGTFWPGQWTNFRISTPVFRTGVIDNRLQEKELGSDKCGHEDDAGVICEEIGTTVTTPATTVTTPATTVTTPATTPTPTTPSTPVRLVNSDNPCSGRVEIFLNGQWQTVCDKGWGMNDARVVCQQLGCGRSVSIPKKAHFGQGSGPISEYQLQCSGQESSITDCKKKELGSDKCGHEDDAGVICEGKCPSLQ</sequence>